<dbReference type="InterPro" id="IPR036396">
    <property type="entry name" value="Cyt_P450_sf"/>
</dbReference>
<comment type="caution">
    <text evidence="9">The sequence shown here is derived from an EMBL/GenBank/DDBJ whole genome shotgun (WGS) entry which is preliminary data.</text>
</comment>
<evidence type="ECO:0000313" key="9">
    <source>
        <dbReference type="EMBL" id="ORY03484.1"/>
    </source>
</evidence>
<proteinExistence type="inferred from homology"/>
<evidence type="ECO:0000313" key="10">
    <source>
        <dbReference type="Proteomes" id="UP000193144"/>
    </source>
</evidence>
<keyword evidence="4 8" id="KW-0560">Oxidoreductase</keyword>
<feature type="binding site" description="axial binding residue" evidence="7">
    <location>
        <position position="441"/>
    </location>
    <ligand>
        <name>heme</name>
        <dbReference type="ChEBI" id="CHEBI:30413"/>
    </ligand>
    <ligandPart>
        <name>Fe</name>
        <dbReference type="ChEBI" id="CHEBI:18248"/>
    </ligandPart>
</feature>
<dbReference type="GO" id="GO:0020037">
    <property type="term" value="F:heme binding"/>
    <property type="evidence" value="ECO:0007669"/>
    <property type="project" value="InterPro"/>
</dbReference>
<dbReference type="Gene3D" id="1.10.630.10">
    <property type="entry name" value="Cytochrome P450"/>
    <property type="match status" value="1"/>
</dbReference>
<dbReference type="PANTHER" id="PTHR24291:SF50">
    <property type="entry name" value="BIFUNCTIONAL ALBAFLAVENONE MONOOXYGENASE_TERPENE SYNTHASE"/>
    <property type="match status" value="1"/>
</dbReference>
<keyword evidence="2 7" id="KW-0349">Heme</keyword>
<dbReference type="CDD" id="cd11051">
    <property type="entry name" value="CYP59-like"/>
    <property type="match status" value="1"/>
</dbReference>
<comment type="cofactor">
    <cofactor evidence="7">
        <name>heme</name>
        <dbReference type="ChEBI" id="CHEBI:30413"/>
    </cofactor>
</comment>
<evidence type="ECO:0000256" key="6">
    <source>
        <dbReference type="ARBA" id="ARBA00023033"/>
    </source>
</evidence>
<evidence type="ECO:0000256" key="3">
    <source>
        <dbReference type="ARBA" id="ARBA00022723"/>
    </source>
</evidence>
<dbReference type="OrthoDB" id="10029320at2759"/>
<dbReference type="GO" id="GO:0005506">
    <property type="term" value="F:iron ion binding"/>
    <property type="evidence" value="ECO:0007669"/>
    <property type="project" value="InterPro"/>
</dbReference>
<dbReference type="InterPro" id="IPR001128">
    <property type="entry name" value="Cyt_P450"/>
</dbReference>
<dbReference type="PROSITE" id="PS00086">
    <property type="entry name" value="CYTOCHROME_P450"/>
    <property type="match status" value="1"/>
</dbReference>
<dbReference type="Proteomes" id="UP000193144">
    <property type="component" value="Unassembled WGS sequence"/>
</dbReference>
<keyword evidence="10" id="KW-1185">Reference proteome</keyword>
<protein>
    <submittedName>
        <fullName evidence="9">Cytochrome P450 monooxygenase-like protein</fullName>
    </submittedName>
</protein>
<evidence type="ECO:0000256" key="4">
    <source>
        <dbReference type="ARBA" id="ARBA00023002"/>
    </source>
</evidence>
<comment type="similarity">
    <text evidence="1 8">Belongs to the cytochrome P450 family.</text>
</comment>
<dbReference type="EMBL" id="MCFA01000146">
    <property type="protein sequence ID" value="ORY03484.1"/>
    <property type="molecule type" value="Genomic_DNA"/>
</dbReference>
<dbReference type="SUPFAM" id="SSF48264">
    <property type="entry name" value="Cytochrome P450"/>
    <property type="match status" value="1"/>
</dbReference>
<dbReference type="InterPro" id="IPR017972">
    <property type="entry name" value="Cyt_P450_CS"/>
</dbReference>
<sequence length="522" mass="58963">MKFDHASGDSYPGPPHHPLWGHIPILLELLKEVPTRVASLYYADLIREKYNLGDVFYFDLWPVGMQFMMIVDPDVTNQLIVKDSIPKNSILKLFMGFLVGSPNNLLSGDGHGWAKLRRVFNPGFSSGQLNTLIPSMIEESKVFCGILEDHARKQDVFRLEEAATLLTIDVIGRAILDTRLESQVTKNELATAITNQVAWIPQARPNRPWEIFNPLFLIMMWRNNRKMDSYISKVLEERFSTRESRTRVKNVMDLALEAYLAEQGTNSKGAVTMDPQFKKDAICQVKTFMFAGHDTVSGTLCYAWYLLDKNPDKLAKIRAEHDEIFGPDPENASEIIKTRTNILNKLEYTLAVLKETLRLFPPASTVREGHKDLFIADPQTGASLPTENFAVSPTTIGMHRHPKHFPNPHAFIPERFLSTNGSPSESSNPAYLPFSKGPRICIGQELALIEMKIILAMTVRKYDFHATFASGDLDQLKEDGTYWPNDTSGIQEVYGDEAYQVMLGSAKPREGMPVRVSLRKSE</sequence>
<name>A0A1Y1Z039_9PLEO</name>
<reference evidence="9 10" key="1">
    <citation type="submission" date="2016-07" db="EMBL/GenBank/DDBJ databases">
        <title>Pervasive Adenine N6-methylation of Active Genes in Fungi.</title>
        <authorList>
            <consortium name="DOE Joint Genome Institute"/>
            <person name="Mondo S.J."/>
            <person name="Dannebaum R.O."/>
            <person name="Kuo R.C."/>
            <person name="Labutti K."/>
            <person name="Haridas S."/>
            <person name="Kuo A."/>
            <person name="Salamov A."/>
            <person name="Ahrendt S.R."/>
            <person name="Lipzen A."/>
            <person name="Sullivan W."/>
            <person name="Andreopoulos W.B."/>
            <person name="Clum A."/>
            <person name="Lindquist E."/>
            <person name="Daum C."/>
            <person name="Ramamoorthy G.K."/>
            <person name="Gryganskyi A."/>
            <person name="Culley D."/>
            <person name="Magnuson J.K."/>
            <person name="James T.Y."/>
            <person name="O'Malley M.A."/>
            <person name="Stajich J.E."/>
            <person name="Spatafora J.W."/>
            <person name="Visel A."/>
            <person name="Grigoriev I.V."/>
        </authorList>
    </citation>
    <scope>NUCLEOTIDE SEQUENCE [LARGE SCALE GENOMIC DNA]</scope>
    <source>
        <strain evidence="9 10">CBS 115471</strain>
    </source>
</reference>
<evidence type="ECO:0000256" key="1">
    <source>
        <dbReference type="ARBA" id="ARBA00010617"/>
    </source>
</evidence>
<dbReference type="Pfam" id="PF00067">
    <property type="entry name" value="p450"/>
    <property type="match status" value="1"/>
</dbReference>
<dbReference type="PRINTS" id="PR00463">
    <property type="entry name" value="EP450I"/>
</dbReference>
<dbReference type="STRING" id="1231657.A0A1Y1Z039"/>
<dbReference type="AlphaFoldDB" id="A0A1Y1Z039"/>
<dbReference type="InterPro" id="IPR002401">
    <property type="entry name" value="Cyt_P450_E_grp-I"/>
</dbReference>
<dbReference type="PRINTS" id="PR00385">
    <property type="entry name" value="P450"/>
</dbReference>
<evidence type="ECO:0000256" key="5">
    <source>
        <dbReference type="ARBA" id="ARBA00023004"/>
    </source>
</evidence>
<keyword evidence="5 7" id="KW-0408">Iron</keyword>
<keyword evidence="6 8" id="KW-0503">Monooxygenase</keyword>
<dbReference type="InterPro" id="IPR050196">
    <property type="entry name" value="Cytochrome_P450_Monoox"/>
</dbReference>
<keyword evidence="3 7" id="KW-0479">Metal-binding</keyword>
<evidence type="ECO:0000256" key="7">
    <source>
        <dbReference type="PIRSR" id="PIRSR602401-1"/>
    </source>
</evidence>
<organism evidence="9 10">
    <name type="scientific">Clohesyomyces aquaticus</name>
    <dbReference type="NCBI Taxonomy" id="1231657"/>
    <lineage>
        <taxon>Eukaryota</taxon>
        <taxon>Fungi</taxon>
        <taxon>Dikarya</taxon>
        <taxon>Ascomycota</taxon>
        <taxon>Pezizomycotina</taxon>
        <taxon>Dothideomycetes</taxon>
        <taxon>Pleosporomycetidae</taxon>
        <taxon>Pleosporales</taxon>
        <taxon>Lindgomycetaceae</taxon>
        <taxon>Clohesyomyces</taxon>
    </lineage>
</organism>
<dbReference type="GO" id="GO:0016705">
    <property type="term" value="F:oxidoreductase activity, acting on paired donors, with incorporation or reduction of molecular oxygen"/>
    <property type="evidence" value="ECO:0007669"/>
    <property type="project" value="InterPro"/>
</dbReference>
<gene>
    <name evidence="9" type="ORF">BCR34DRAFT_70275</name>
</gene>
<dbReference type="GO" id="GO:0004497">
    <property type="term" value="F:monooxygenase activity"/>
    <property type="evidence" value="ECO:0007669"/>
    <property type="project" value="UniProtKB-KW"/>
</dbReference>
<evidence type="ECO:0000256" key="8">
    <source>
        <dbReference type="RuleBase" id="RU000461"/>
    </source>
</evidence>
<dbReference type="PANTHER" id="PTHR24291">
    <property type="entry name" value="CYTOCHROME P450 FAMILY 4"/>
    <property type="match status" value="1"/>
</dbReference>
<accession>A0A1Y1Z039</accession>
<evidence type="ECO:0000256" key="2">
    <source>
        <dbReference type="ARBA" id="ARBA00022617"/>
    </source>
</evidence>